<dbReference type="RefSeq" id="WP_318785923.1">
    <property type="nucleotide sequence ID" value="NZ_JAWDKC010000018.1"/>
</dbReference>
<name>A0ABU3VQ31_9EURY</name>
<organism evidence="2 3">
    <name type="scientific">Methanimicrococcus hacksteinii</name>
    <dbReference type="NCBI Taxonomy" id="3028293"/>
    <lineage>
        <taxon>Archaea</taxon>
        <taxon>Methanobacteriati</taxon>
        <taxon>Methanobacteriota</taxon>
        <taxon>Stenosarchaea group</taxon>
        <taxon>Methanomicrobia</taxon>
        <taxon>Methanosarcinales</taxon>
        <taxon>Methanosarcinaceae</taxon>
        <taxon>Methanimicrococcus</taxon>
    </lineage>
</organism>
<reference evidence="2 3" key="1">
    <citation type="submission" date="2023-06" db="EMBL/GenBank/DDBJ databases">
        <title>Genome sequence of Methanimicrococcus sp. At1.</title>
        <authorList>
            <person name="Protasov E."/>
            <person name="Platt K."/>
            <person name="Poehlein A."/>
            <person name="Daniel R."/>
            <person name="Brune A."/>
        </authorList>
    </citation>
    <scope>NUCLEOTIDE SEQUENCE [LARGE SCALE GENOMIC DNA]</scope>
    <source>
        <strain evidence="2 3">At1</strain>
    </source>
</reference>
<dbReference type="PANTHER" id="PTHR30595:SF6">
    <property type="entry name" value="SCHLAFEN ALBA-2 DOMAIN-CONTAINING PROTEIN"/>
    <property type="match status" value="1"/>
</dbReference>
<accession>A0ABU3VQ31</accession>
<dbReference type="InterPro" id="IPR038475">
    <property type="entry name" value="RecG_C_sf"/>
</dbReference>
<dbReference type="Pfam" id="PF04326">
    <property type="entry name" value="SLFN_AlbA_2"/>
    <property type="match status" value="1"/>
</dbReference>
<comment type="caution">
    <text evidence="2">The sequence shown here is derived from an EMBL/GenBank/DDBJ whole genome shotgun (WGS) entry which is preliminary data.</text>
</comment>
<dbReference type="Gene3D" id="3.30.950.30">
    <property type="entry name" value="Schlafen, AAA domain"/>
    <property type="match status" value="1"/>
</dbReference>
<evidence type="ECO:0000313" key="3">
    <source>
        <dbReference type="Proteomes" id="UP001272052"/>
    </source>
</evidence>
<dbReference type="Gene3D" id="3.30.565.60">
    <property type="match status" value="1"/>
</dbReference>
<gene>
    <name evidence="2" type="ORF">MmiAt1_10840</name>
</gene>
<dbReference type="Proteomes" id="UP001272052">
    <property type="component" value="Unassembled WGS sequence"/>
</dbReference>
<proteinExistence type="predicted"/>
<dbReference type="InterPro" id="IPR038461">
    <property type="entry name" value="Schlafen_AlbA_2_dom_sf"/>
</dbReference>
<evidence type="ECO:0000259" key="1">
    <source>
        <dbReference type="Pfam" id="PF04326"/>
    </source>
</evidence>
<dbReference type="InterPro" id="IPR007421">
    <property type="entry name" value="Schlafen_AlbA_2_dom"/>
</dbReference>
<feature type="domain" description="Schlafen AlbA-2" evidence="1">
    <location>
        <begin position="5"/>
        <end position="121"/>
    </location>
</feature>
<protein>
    <recommendedName>
        <fullName evidence="1">Schlafen AlbA-2 domain-containing protein</fullName>
    </recommendedName>
</protein>
<sequence>MVLIEDSTTELKREYTNEIIKTVIAFVNTNGGTIYIGIEDDGDVAGIENVNETILKVSNAVRDSIKPDVTLFTDYKKEQIGNKTILIISVQKGTASPYYLTGKGIRPEGVFVRQGASSVPATETAILHMIKDTDGETYEEVRSLNQDLTFECAEKEFAKHNISFEENQKKTLQIKNADDIYTNLGLLLSDQCIHTIKLAVYEGDEKEQFKDRREFSGSLFSQLNDVYEFIDRYNNIRSDINGLHRTDVRDYPTEAI</sequence>
<evidence type="ECO:0000313" key="2">
    <source>
        <dbReference type="EMBL" id="MDV0445501.1"/>
    </source>
</evidence>
<keyword evidence="3" id="KW-1185">Reference proteome</keyword>
<dbReference type="EMBL" id="JAWDKC010000018">
    <property type="protein sequence ID" value="MDV0445501.1"/>
    <property type="molecule type" value="Genomic_DNA"/>
</dbReference>
<dbReference type="PANTHER" id="PTHR30595">
    <property type="entry name" value="GLPR-RELATED TRANSCRIPTIONAL REPRESSOR"/>
    <property type="match status" value="1"/>
</dbReference>